<accession>A0A382IE65</accession>
<dbReference type="AlphaFoldDB" id="A0A382IE65"/>
<feature type="non-terminal residue" evidence="2">
    <location>
        <position position="1"/>
    </location>
</feature>
<dbReference type="EMBL" id="UINC01066643">
    <property type="protein sequence ID" value="SVB97569.1"/>
    <property type="molecule type" value="Genomic_DNA"/>
</dbReference>
<feature type="compositionally biased region" description="Acidic residues" evidence="1">
    <location>
        <begin position="91"/>
        <end position="110"/>
    </location>
</feature>
<evidence type="ECO:0000313" key="2">
    <source>
        <dbReference type="EMBL" id="SVB97569.1"/>
    </source>
</evidence>
<proteinExistence type="predicted"/>
<sequence>IDFAEPFTLDEMEEVLGECRNNDFLEGRRTHFYKETDSILEFVPEGFALDQDIKDEDESNKKEEDYSDVETESVETSVKEEAQMVQTEDLKWEEEEREEEPPPYEDEAAPEEPPQEK</sequence>
<evidence type="ECO:0000256" key="1">
    <source>
        <dbReference type="SAM" id="MobiDB-lite"/>
    </source>
</evidence>
<organism evidence="2">
    <name type="scientific">marine metagenome</name>
    <dbReference type="NCBI Taxonomy" id="408172"/>
    <lineage>
        <taxon>unclassified sequences</taxon>
        <taxon>metagenomes</taxon>
        <taxon>ecological metagenomes</taxon>
    </lineage>
</organism>
<feature type="region of interest" description="Disordered" evidence="1">
    <location>
        <begin position="49"/>
        <end position="117"/>
    </location>
</feature>
<protein>
    <submittedName>
        <fullName evidence="2">Uncharacterized protein</fullName>
    </submittedName>
</protein>
<reference evidence="2" key="1">
    <citation type="submission" date="2018-05" db="EMBL/GenBank/DDBJ databases">
        <authorList>
            <person name="Lanie J.A."/>
            <person name="Ng W.-L."/>
            <person name="Kazmierczak K.M."/>
            <person name="Andrzejewski T.M."/>
            <person name="Davidsen T.M."/>
            <person name="Wayne K.J."/>
            <person name="Tettelin H."/>
            <person name="Glass J.I."/>
            <person name="Rusch D."/>
            <person name="Podicherti R."/>
            <person name="Tsui H.-C.T."/>
            <person name="Winkler M.E."/>
        </authorList>
    </citation>
    <scope>NUCLEOTIDE SEQUENCE</scope>
</reference>
<gene>
    <name evidence="2" type="ORF">METZ01_LOCUS250423</name>
</gene>
<name>A0A382IE65_9ZZZZ</name>